<evidence type="ECO:0000256" key="3">
    <source>
        <dbReference type="ARBA" id="ARBA00023163"/>
    </source>
</evidence>
<dbReference type="InterPro" id="IPR013929">
    <property type="entry name" value="RPAP1_C"/>
</dbReference>
<dbReference type="Proteomes" id="UP001307889">
    <property type="component" value="Chromosome 1"/>
</dbReference>
<dbReference type="Gene3D" id="1.25.10.10">
    <property type="entry name" value="Leucine-rich Repeat Variant"/>
    <property type="match status" value="1"/>
</dbReference>
<comment type="similarity">
    <text evidence="2">Belongs to the RPAP1 family.</text>
</comment>
<evidence type="ECO:0000313" key="10">
    <source>
        <dbReference type="Proteomes" id="UP001307889"/>
    </source>
</evidence>
<feature type="domain" description="RPAP1/MINIYO-like TPR repeats" evidence="8">
    <location>
        <begin position="839"/>
        <end position="1032"/>
    </location>
</feature>
<evidence type="ECO:0000256" key="1">
    <source>
        <dbReference type="ARBA" id="ARBA00004123"/>
    </source>
</evidence>
<evidence type="ECO:0000256" key="4">
    <source>
        <dbReference type="ARBA" id="ARBA00023242"/>
    </source>
</evidence>
<accession>A0ABN7AER2</accession>
<evidence type="ECO:0000256" key="2">
    <source>
        <dbReference type="ARBA" id="ARBA00009953"/>
    </source>
</evidence>
<dbReference type="InterPro" id="IPR016024">
    <property type="entry name" value="ARM-type_fold"/>
</dbReference>
<feature type="domain" description="RPAP1 C-terminal" evidence="6">
    <location>
        <begin position="181"/>
        <end position="246"/>
    </location>
</feature>
<protein>
    <submittedName>
        <fullName evidence="9">RPAP1-like, N-terminal</fullName>
    </submittedName>
</protein>
<dbReference type="EMBL" id="AP028909">
    <property type="protein sequence ID" value="BES89732.1"/>
    <property type="molecule type" value="Genomic_DNA"/>
</dbReference>
<proteinExistence type="inferred from homology"/>
<name>A0ABN7AER2_9HEMI</name>
<evidence type="ECO:0000259" key="7">
    <source>
        <dbReference type="Pfam" id="PF08621"/>
    </source>
</evidence>
<feature type="region of interest" description="Disordered" evidence="5">
    <location>
        <begin position="14"/>
        <end position="34"/>
    </location>
</feature>
<sequence length="1061" mass="120346">MAEPKKKSLFAQRMVAQRAGQSSTPASSKLPQDKLQEAFGSKSYIVTSEDANRIHHDNIMKLSNMTNDEIEEERNKLLSNLDSGVLAFLRSRRKFDSTQNPGEVMETENINRDDHPSSTAADSMVPVTEQKDIVEPKIEELPDLSEFAQKYPHMDVIEGEKLQWIGDLPKDKPHPTDPFPARFDFEGVLLPYIDKGEGVLKGLHNHGEEQERPGYTIQELLQLSRSAVLQQRVIALTSLSNIMAKASQYQEAFCEPIHPVLLDADVYLLLRFSLDDPSQRVVMASAGAICNLIVNHTDEVCLDLMMGSPMGLQQPSLGVVIDMKQSEIDELKDTELLKLDIIRGMMRTNILERVRYILDKLQIEPIETKQMLKTLVRMSRHSFEMANAVFSMPHLLDIVFSKLLVDNTSKQFYPEALKLFRVISARSKTLAENILKKYDLVNFLFNFIAGDKAQGHPEAMHLALESFYTWQTFLNYDLGLESFRALIPVLGKLLAMHLEYTGLSSSGSDLEHASAVITTISSVAKVHQDSVMPILSLACQCGLKWINQYSEIDRPSLSASKLVGAVLQLFTLTHSTFDCSNLEHAVENIFKRKALSRSLQQLRKCSWLICGKTVSNIESLPCLGSVPPTLLPDSTLPFVYSLTNFLLTTKNKKLRNSFIKEEELFLYLNRVVESDSFRSLSGHWFARQELCLLVSIVHLYSSCEEGENHRFIHQLAFALMTVVQEGDKYLLADLISDVVFNRKFFQLEVDDINERLHALTLLEEDSHSCIPGKRAVLQIALESMPDIEALYLRELGMTHLRPTWPPPTLTGLLNSTQPAFPSDWIFIPIIRLHQCEGRDKNAETAVSATLKWFIIIEEFSSHLLSYIRPSAKYCRLSCVYLAGPDLFRNVGQLLSIALSYVTDSYRNLDFNDAIPGLSSFYDFFRELLEQYAGVSYCDPVFCRYILVPLAQKHDVKYKKIVWSELAYILRLIRSSPSEVNMEHYLTPTETDSNMLMTYLRAVATGVVKEEWCPILYRMAFHHVASYAASNSDELSTVLRDRIGKLGNAKLKSEFVQFLEQS</sequence>
<reference evidence="9 10" key="1">
    <citation type="submission" date="2023-09" db="EMBL/GenBank/DDBJ databases">
        <title>Nesidiocoris tenuis whole genome shotgun sequence.</title>
        <authorList>
            <person name="Shibata T."/>
            <person name="Shimoda M."/>
            <person name="Kobayashi T."/>
            <person name="Uehara T."/>
        </authorList>
    </citation>
    <scope>NUCLEOTIDE SEQUENCE [LARGE SCALE GENOMIC DNA]</scope>
    <source>
        <strain evidence="9 10">Japan</strain>
    </source>
</reference>
<dbReference type="Pfam" id="PF25766">
    <property type="entry name" value="TPR_RPAP1"/>
    <property type="match status" value="1"/>
</dbReference>
<gene>
    <name evidence="9" type="ORF">NTJ_02539</name>
</gene>
<dbReference type="PANTHER" id="PTHR21483">
    <property type="entry name" value="RNA POLYMERASE II-ASSOCIATED PROTEIN 1"/>
    <property type="match status" value="1"/>
</dbReference>
<feature type="compositionally biased region" description="Polar residues" evidence="5">
    <location>
        <begin position="19"/>
        <end position="30"/>
    </location>
</feature>
<dbReference type="PANTHER" id="PTHR21483:SF18">
    <property type="entry name" value="RNA POLYMERASE II-ASSOCIATED PROTEIN 1"/>
    <property type="match status" value="1"/>
</dbReference>
<evidence type="ECO:0000256" key="5">
    <source>
        <dbReference type="SAM" id="MobiDB-lite"/>
    </source>
</evidence>
<evidence type="ECO:0000259" key="8">
    <source>
        <dbReference type="Pfam" id="PF25766"/>
    </source>
</evidence>
<comment type="subcellular location">
    <subcellularLocation>
        <location evidence="1">Nucleus</location>
    </subcellularLocation>
</comment>
<dbReference type="SUPFAM" id="SSF48371">
    <property type="entry name" value="ARM repeat"/>
    <property type="match status" value="1"/>
</dbReference>
<keyword evidence="4" id="KW-0539">Nucleus</keyword>
<dbReference type="InterPro" id="IPR039913">
    <property type="entry name" value="RPAP1/Rba50"/>
</dbReference>
<keyword evidence="10" id="KW-1185">Reference proteome</keyword>
<feature type="domain" description="RPAP1 N-terminal" evidence="7">
    <location>
        <begin position="53"/>
        <end position="96"/>
    </location>
</feature>
<keyword evidence="3" id="KW-0804">Transcription</keyword>
<organism evidence="9 10">
    <name type="scientific">Nesidiocoris tenuis</name>
    <dbReference type="NCBI Taxonomy" id="355587"/>
    <lineage>
        <taxon>Eukaryota</taxon>
        <taxon>Metazoa</taxon>
        <taxon>Ecdysozoa</taxon>
        <taxon>Arthropoda</taxon>
        <taxon>Hexapoda</taxon>
        <taxon>Insecta</taxon>
        <taxon>Pterygota</taxon>
        <taxon>Neoptera</taxon>
        <taxon>Paraneoptera</taxon>
        <taxon>Hemiptera</taxon>
        <taxon>Heteroptera</taxon>
        <taxon>Panheteroptera</taxon>
        <taxon>Cimicomorpha</taxon>
        <taxon>Miridae</taxon>
        <taxon>Dicyphina</taxon>
        <taxon>Nesidiocoris</taxon>
    </lineage>
</organism>
<evidence type="ECO:0000313" key="9">
    <source>
        <dbReference type="EMBL" id="BES89732.1"/>
    </source>
</evidence>
<dbReference type="InterPro" id="IPR011989">
    <property type="entry name" value="ARM-like"/>
</dbReference>
<dbReference type="Pfam" id="PF08620">
    <property type="entry name" value="RPAP1_C"/>
    <property type="match status" value="1"/>
</dbReference>
<dbReference type="Pfam" id="PF08621">
    <property type="entry name" value="RPAP1_N"/>
    <property type="match status" value="1"/>
</dbReference>
<dbReference type="InterPro" id="IPR057989">
    <property type="entry name" value="TPR_RPAP1/MINIYO-like"/>
</dbReference>
<evidence type="ECO:0000259" key="6">
    <source>
        <dbReference type="Pfam" id="PF08620"/>
    </source>
</evidence>
<dbReference type="InterPro" id="IPR013930">
    <property type="entry name" value="RPAP1_N"/>
</dbReference>